<comment type="caution">
    <text evidence="2">The sequence shown here is derived from an EMBL/GenBank/DDBJ whole genome shotgun (WGS) entry which is preliminary data.</text>
</comment>
<gene>
    <name evidence="2" type="ORF">EDM59_13005</name>
</gene>
<dbReference type="RefSeq" id="WP_122923981.1">
    <property type="nucleotide sequence ID" value="NZ_RHHU01000007.1"/>
</dbReference>
<name>A0A3M8DBF3_9BACL</name>
<reference evidence="2 3" key="1">
    <citation type="submission" date="2018-10" db="EMBL/GenBank/DDBJ databases">
        <title>Phylogenomics of Brevibacillus.</title>
        <authorList>
            <person name="Dunlap C."/>
        </authorList>
    </citation>
    <scope>NUCLEOTIDE SEQUENCE [LARGE SCALE GENOMIC DNA]</scope>
    <source>
        <strain evidence="2 3">JCM 15774</strain>
    </source>
</reference>
<proteinExistence type="predicted"/>
<dbReference type="EMBL" id="RHHU01000007">
    <property type="protein sequence ID" value="RNB85316.1"/>
    <property type="molecule type" value="Genomic_DNA"/>
</dbReference>
<feature type="transmembrane region" description="Helical" evidence="1">
    <location>
        <begin position="33"/>
        <end position="52"/>
    </location>
</feature>
<protein>
    <submittedName>
        <fullName evidence="2">Uncharacterized protein</fullName>
    </submittedName>
</protein>
<keyword evidence="1" id="KW-1133">Transmembrane helix</keyword>
<evidence type="ECO:0000256" key="1">
    <source>
        <dbReference type="SAM" id="Phobius"/>
    </source>
</evidence>
<sequence length="69" mass="7856">MAAFVAVLVLSFGVFWMEAPKLVQRKQKRELTVFILLLFVSTTCCALLALDVKLPNPLAWLKVVFRDFV</sequence>
<dbReference type="Proteomes" id="UP000269573">
    <property type="component" value="Unassembled WGS sequence"/>
</dbReference>
<evidence type="ECO:0000313" key="3">
    <source>
        <dbReference type="Proteomes" id="UP000269573"/>
    </source>
</evidence>
<evidence type="ECO:0000313" key="2">
    <source>
        <dbReference type="EMBL" id="RNB85316.1"/>
    </source>
</evidence>
<organism evidence="2 3">
    <name type="scientific">Brevibacillus nitrificans</name>
    <dbReference type="NCBI Taxonomy" id="651560"/>
    <lineage>
        <taxon>Bacteria</taxon>
        <taxon>Bacillati</taxon>
        <taxon>Bacillota</taxon>
        <taxon>Bacilli</taxon>
        <taxon>Bacillales</taxon>
        <taxon>Paenibacillaceae</taxon>
        <taxon>Brevibacillus</taxon>
    </lineage>
</organism>
<dbReference type="AlphaFoldDB" id="A0A3M8DBF3"/>
<keyword evidence="3" id="KW-1185">Reference proteome</keyword>
<accession>A0A3M8DBF3</accession>
<keyword evidence="1" id="KW-0472">Membrane</keyword>
<keyword evidence="1" id="KW-0812">Transmembrane</keyword>